<protein>
    <submittedName>
        <fullName evidence="2">Uncharacterized protein</fullName>
    </submittedName>
</protein>
<name>A0A317K0H9_9ACTN</name>
<evidence type="ECO:0000313" key="3">
    <source>
        <dbReference type="Proteomes" id="UP000245683"/>
    </source>
</evidence>
<evidence type="ECO:0000256" key="1">
    <source>
        <dbReference type="SAM" id="MobiDB-lite"/>
    </source>
</evidence>
<dbReference type="Proteomes" id="UP000245683">
    <property type="component" value="Unassembled WGS sequence"/>
</dbReference>
<sequence>MTHLHSAADFRRLPWYPVRMTNPVDPSLPDELDEHAGGADPGPGAPDRLHADPGKPDEQFQ</sequence>
<organism evidence="2 3">
    <name type="scientific">Micromonospora globispora</name>
    <dbReference type="NCBI Taxonomy" id="1450148"/>
    <lineage>
        <taxon>Bacteria</taxon>
        <taxon>Bacillati</taxon>
        <taxon>Actinomycetota</taxon>
        <taxon>Actinomycetes</taxon>
        <taxon>Micromonosporales</taxon>
        <taxon>Micromonosporaceae</taxon>
        <taxon>Micromonospora</taxon>
    </lineage>
</organism>
<keyword evidence="3" id="KW-1185">Reference proteome</keyword>
<dbReference type="AlphaFoldDB" id="A0A317K0H9"/>
<feature type="compositionally biased region" description="Basic and acidic residues" evidence="1">
    <location>
        <begin position="47"/>
        <end position="61"/>
    </location>
</feature>
<evidence type="ECO:0000313" key="2">
    <source>
        <dbReference type="EMBL" id="PWU45302.1"/>
    </source>
</evidence>
<feature type="region of interest" description="Disordered" evidence="1">
    <location>
        <begin position="15"/>
        <end position="61"/>
    </location>
</feature>
<comment type="caution">
    <text evidence="2">The sequence shown here is derived from an EMBL/GenBank/DDBJ whole genome shotgun (WGS) entry which is preliminary data.</text>
</comment>
<proteinExistence type="predicted"/>
<dbReference type="EMBL" id="QGSV01000260">
    <property type="protein sequence ID" value="PWU45302.1"/>
    <property type="molecule type" value="Genomic_DNA"/>
</dbReference>
<gene>
    <name evidence="2" type="ORF">DLJ46_22050</name>
</gene>
<reference evidence="3" key="1">
    <citation type="submission" date="2018-05" db="EMBL/GenBank/DDBJ databases">
        <title>Micromonospora globispora sp. nov. and Micromonospora rugosa sp. nov., isolated from marine sediment.</title>
        <authorList>
            <person name="Carro L."/>
            <person name="Aysel V."/>
            <person name="Cetin D."/>
            <person name="Igual J.M."/>
            <person name="Klenk H.-P."/>
            <person name="Trujillo M.E."/>
            <person name="Sahin N."/>
        </authorList>
    </citation>
    <scope>NUCLEOTIDE SEQUENCE [LARGE SCALE GENOMIC DNA]</scope>
    <source>
        <strain evidence="3">S2904</strain>
    </source>
</reference>
<accession>A0A317K0H9</accession>